<evidence type="ECO:0000256" key="10">
    <source>
        <dbReference type="ARBA" id="ARBA00023134"/>
    </source>
</evidence>
<evidence type="ECO:0000256" key="6">
    <source>
        <dbReference type="ARBA" id="ARBA00022679"/>
    </source>
</evidence>
<sequence length="686" mass="74362">MGMKTGLGTRSDAGTRDSGLGVKPGSGNGDPVPDMVGRGRSPVAPVGPQFAASSESRVPSPESRSDNIAAYLQQHEQKPLLRFITCGSVDDGKSTLIGRLLYDSKRLFDDQLAALSTDSKRHGTRGGEIDYALLLDGLAAEREQGITIDVAYRYFDTDQRKFIVADCPGHEQYTRNMATGASTADVAVVLVDARKGLLTQTRRHSYIVSLLGIRHVVLAVNKMDLVDFDQATFDAIVASYHALAAQLGIAHVQCIPLSALDGDNLSQRSARTPWYDGPALLDYLEGLDLAVRDADSGLRLPVQWVNRPHQQFRGFAGTLAAGQVRPGDAVVVLPSARRSTVARVLDGNGDVDRAVAGQAVTLTLADEIDVSRGDVIAAADDPPEVADQFAAHVLWMDDAALLPGRPYWLKLGTRTVSASVSEIKHRIDVNTQERLAAKRLELNEVGYCNLSLDEAIAFAPYARNRALGGFILIDRQSNATVAAGTLDFALRRAGNVHWQHLDVDRAARAKIKGQAPKVLWFTGLSGAGKSTVANLVDKRLHALGYHTFILDGDNVRHGLNRDLGFTDEDRVENIRRVAEVARLMADAGLIVLVSFISPFRAERRMARERFAEGEFVEVFVDVPLHVAEARDVKGLYAKARAGQIPNFTGIDSPYEAPQQPELHLCADGENAQALAAQVLAWLDAHD</sequence>
<evidence type="ECO:0000313" key="18">
    <source>
        <dbReference type="Proteomes" id="UP000045978"/>
    </source>
</evidence>
<dbReference type="GO" id="GO:0004020">
    <property type="term" value="F:adenylylsulfate kinase activity"/>
    <property type="evidence" value="ECO:0007669"/>
    <property type="project" value="UniProtKB-UniRule"/>
</dbReference>
<comment type="catalytic activity">
    <reaction evidence="12 13">
        <text>sulfate + ATP + H(+) = adenosine 5'-phosphosulfate + diphosphate</text>
        <dbReference type="Rhea" id="RHEA:18133"/>
        <dbReference type="ChEBI" id="CHEBI:15378"/>
        <dbReference type="ChEBI" id="CHEBI:16189"/>
        <dbReference type="ChEBI" id="CHEBI:30616"/>
        <dbReference type="ChEBI" id="CHEBI:33019"/>
        <dbReference type="ChEBI" id="CHEBI:58243"/>
        <dbReference type="EC" id="2.7.7.4"/>
    </reaction>
</comment>
<evidence type="ECO:0000256" key="8">
    <source>
        <dbReference type="ARBA" id="ARBA00022741"/>
    </source>
</evidence>
<evidence type="ECO:0000256" key="9">
    <source>
        <dbReference type="ARBA" id="ARBA00022840"/>
    </source>
</evidence>
<dbReference type="Proteomes" id="UP000045978">
    <property type="component" value="Unassembled WGS sequence"/>
</dbReference>
<comment type="function">
    <text evidence="14">Catalyzes the synthesis of activated sulfate.</text>
</comment>
<dbReference type="CDD" id="cd03695">
    <property type="entry name" value="CysN_NodQ_II"/>
    <property type="match status" value="1"/>
</dbReference>
<organism evidence="17 18">
    <name type="scientific">Xanthomonas graminis pv. phlei</name>
    <dbReference type="NCBI Taxonomy" id="487906"/>
    <lineage>
        <taxon>Bacteria</taxon>
        <taxon>Pseudomonadati</taxon>
        <taxon>Pseudomonadota</taxon>
        <taxon>Gammaproteobacteria</taxon>
        <taxon>Lysobacterales</taxon>
        <taxon>Lysobacteraceae</taxon>
        <taxon>Xanthomonas</taxon>
        <taxon>Xanthomonas translucens group</taxon>
        <taxon>Xanthomonas graminis</taxon>
    </lineage>
</organism>
<comment type="similarity">
    <text evidence="4">In the C-terminal section; belongs to the APS kinase family.</text>
</comment>
<comment type="subunit">
    <text evidence="13">Heterodimer composed of CysD, the smaller subunit, and CysN.</text>
</comment>
<dbReference type="NCBIfam" id="TIGR02034">
    <property type="entry name" value="CysN"/>
    <property type="match status" value="1"/>
</dbReference>
<keyword evidence="11" id="KW-0511">Multifunctional enzyme</keyword>
<feature type="compositionally biased region" description="Low complexity" evidence="15">
    <location>
        <begin position="51"/>
        <end position="62"/>
    </location>
</feature>
<dbReference type="GO" id="GO:0070814">
    <property type="term" value="P:hydrogen sulfide biosynthetic process"/>
    <property type="evidence" value="ECO:0007669"/>
    <property type="project" value="UniProtKB-UniRule"/>
</dbReference>
<evidence type="ECO:0000256" key="11">
    <source>
        <dbReference type="ARBA" id="ARBA00023268"/>
    </source>
</evidence>
<comment type="similarity">
    <text evidence="14">Belongs to the APS kinase family.</text>
</comment>
<dbReference type="GO" id="GO:0003924">
    <property type="term" value="F:GTPase activity"/>
    <property type="evidence" value="ECO:0007669"/>
    <property type="project" value="InterPro"/>
</dbReference>
<dbReference type="CDD" id="cd02027">
    <property type="entry name" value="APSK"/>
    <property type="match status" value="1"/>
</dbReference>
<dbReference type="InterPro" id="IPR044138">
    <property type="entry name" value="CysN_II"/>
</dbReference>
<comment type="pathway">
    <text evidence="13">Sulfur metabolism; hydrogen sulfide biosynthesis; sulfite from sulfate: step 1/3.</text>
</comment>
<dbReference type="Gene3D" id="3.40.50.300">
    <property type="entry name" value="P-loop containing nucleotide triphosphate hydrolases"/>
    <property type="match status" value="2"/>
</dbReference>
<dbReference type="InterPro" id="IPR031157">
    <property type="entry name" value="G_TR_CS"/>
</dbReference>
<evidence type="ECO:0000256" key="1">
    <source>
        <dbReference type="ARBA" id="ARBA00001823"/>
    </source>
</evidence>
<accession>A0A0K2ZVD2</accession>
<dbReference type="CDD" id="cd04166">
    <property type="entry name" value="CysN_ATPS"/>
    <property type="match status" value="1"/>
</dbReference>
<evidence type="ECO:0000256" key="15">
    <source>
        <dbReference type="SAM" id="MobiDB-lite"/>
    </source>
</evidence>
<comment type="function">
    <text evidence="13">With CysD forms the ATP sulfurylase (ATPS) that catalyzes the adenylation of sulfate producing adenosine 5'-phosphosulfate (APS) and diphosphate, the first enzymatic step in sulfur assimilation pathway. APS synthesis involves the formation of a high-energy phosphoric-sulfuric acid anhydride bond driven by GTP hydrolysis by CysN coupled to ATP hydrolysis by CysD.</text>
</comment>
<keyword evidence="6 13" id="KW-0808">Transferase</keyword>
<dbReference type="NCBIfam" id="NF003013">
    <property type="entry name" value="PRK03846.1"/>
    <property type="match status" value="1"/>
</dbReference>
<dbReference type="PANTHER" id="PTHR23115">
    <property type="entry name" value="TRANSLATION FACTOR"/>
    <property type="match status" value="1"/>
</dbReference>
<keyword evidence="7 13" id="KW-0548">Nucleotidyltransferase</keyword>
<dbReference type="SUPFAM" id="SSF52540">
    <property type="entry name" value="P-loop containing nucleoside triphosphate hydrolases"/>
    <property type="match status" value="2"/>
</dbReference>
<dbReference type="Gene3D" id="2.40.30.10">
    <property type="entry name" value="Translation factors"/>
    <property type="match status" value="2"/>
</dbReference>
<comment type="catalytic activity">
    <reaction evidence="1 14">
        <text>adenosine 5'-phosphosulfate + ATP = 3'-phosphoadenylyl sulfate + ADP + H(+)</text>
        <dbReference type="Rhea" id="RHEA:24152"/>
        <dbReference type="ChEBI" id="CHEBI:15378"/>
        <dbReference type="ChEBI" id="CHEBI:30616"/>
        <dbReference type="ChEBI" id="CHEBI:58243"/>
        <dbReference type="ChEBI" id="CHEBI:58339"/>
        <dbReference type="ChEBI" id="CHEBI:456216"/>
        <dbReference type="EC" id="2.7.1.25"/>
    </reaction>
</comment>
<keyword evidence="8 13" id="KW-0547">Nucleotide-binding</keyword>
<reference evidence="17 18" key="1">
    <citation type="submission" date="2015-07" db="EMBL/GenBank/DDBJ databases">
        <authorList>
            <person name="Noorani M."/>
        </authorList>
    </citation>
    <scope>NUCLEOTIDE SEQUENCE [LARGE SCALE GENOMIC DNA]</scope>
    <source>
        <strain evidence="17">LMG730</strain>
    </source>
</reference>
<dbReference type="InterPro" id="IPR011779">
    <property type="entry name" value="SO4_adenylTrfase_lsu"/>
</dbReference>
<dbReference type="Pfam" id="PF01583">
    <property type="entry name" value="APS_kinase"/>
    <property type="match status" value="1"/>
</dbReference>
<evidence type="ECO:0000313" key="17">
    <source>
        <dbReference type="EMBL" id="CTP88114.1"/>
    </source>
</evidence>
<evidence type="ECO:0000256" key="5">
    <source>
        <dbReference type="ARBA" id="ARBA00007237"/>
    </source>
</evidence>
<evidence type="ECO:0000256" key="3">
    <source>
        <dbReference type="ARBA" id="ARBA00004806"/>
    </source>
</evidence>
<dbReference type="UniPathway" id="UPA00140">
    <property type="reaction ID" value="UER00204"/>
</dbReference>
<dbReference type="NCBIfam" id="NF003478">
    <property type="entry name" value="PRK05124.1"/>
    <property type="match status" value="1"/>
</dbReference>
<dbReference type="InterPro" id="IPR044139">
    <property type="entry name" value="CysN_NoDQ_III"/>
</dbReference>
<dbReference type="InterPro" id="IPR009000">
    <property type="entry name" value="Transl_B-barrel_sf"/>
</dbReference>
<feature type="region of interest" description="Disordered" evidence="15">
    <location>
        <begin position="1"/>
        <end position="65"/>
    </location>
</feature>
<evidence type="ECO:0000256" key="13">
    <source>
        <dbReference type="HAMAP-Rule" id="MF_00062"/>
    </source>
</evidence>
<evidence type="ECO:0000259" key="16">
    <source>
        <dbReference type="PROSITE" id="PS51722"/>
    </source>
</evidence>
<comment type="similarity">
    <text evidence="13">Belongs to the TRAFAC class translation factor GTPase superfamily. Classic translation factor GTPase family. CysN/NodQ subfamily.</text>
</comment>
<dbReference type="HAMAP" id="MF_00062">
    <property type="entry name" value="Sulf_adenylyltr_sub1"/>
    <property type="match status" value="1"/>
</dbReference>
<dbReference type="EC" id="2.7.1.25" evidence="14"/>
<dbReference type="SUPFAM" id="SSF50465">
    <property type="entry name" value="EF-Tu/eEF-1alpha/eIF2-gamma C-terminal domain"/>
    <property type="match status" value="1"/>
</dbReference>
<proteinExistence type="inferred from homology"/>
<dbReference type="GO" id="GO:0005524">
    <property type="term" value="F:ATP binding"/>
    <property type="evidence" value="ECO:0007669"/>
    <property type="project" value="UniProtKB-UniRule"/>
</dbReference>
<dbReference type="NCBIfam" id="TIGR00455">
    <property type="entry name" value="apsK"/>
    <property type="match status" value="1"/>
</dbReference>
<evidence type="ECO:0000256" key="14">
    <source>
        <dbReference type="HAMAP-Rule" id="MF_00065"/>
    </source>
</evidence>
<keyword evidence="14" id="KW-0418">Kinase</keyword>
<dbReference type="Pfam" id="PF00009">
    <property type="entry name" value="GTP_EFTU"/>
    <property type="match status" value="1"/>
</dbReference>
<dbReference type="Pfam" id="PF22594">
    <property type="entry name" value="GTP-eEF1A_C"/>
    <property type="match status" value="1"/>
</dbReference>
<keyword evidence="9 13" id="KW-0067">ATP-binding</keyword>
<dbReference type="InterPro" id="IPR000795">
    <property type="entry name" value="T_Tr_GTP-bd_dom"/>
</dbReference>
<evidence type="ECO:0000256" key="7">
    <source>
        <dbReference type="ARBA" id="ARBA00022695"/>
    </source>
</evidence>
<dbReference type="InterPro" id="IPR054696">
    <property type="entry name" value="GTP-eEF1A_C"/>
</dbReference>
<dbReference type="PRINTS" id="PR00315">
    <property type="entry name" value="ELONGATNFCT"/>
</dbReference>
<dbReference type="FunFam" id="3.40.50.300:FF:000119">
    <property type="entry name" value="Sulfate adenylyltransferase subunit 1"/>
    <property type="match status" value="1"/>
</dbReference>
<feature type="binding site" evidence="13">
    <location>
        <begin position="87"/>
        <end position="94"/>
    </location>
    <ligand>
        <name>GTP</name>
        <dbReference type="ChEBI" id="CHEBI:37565"/>
    </ligand>
</feature>
<feature type="binding site" evidence="13">
    <location>
        <begin position="166"/>
        <end position="170"/>
    </location>
    <ligand>
        <name>GTP</name>
        <dbReference type="ChEBI" id="CHEBI:37565"/>
    </ligand>
</feature>
<comment type="function">
    <text evidence="2">APS kinase catalyzes the synthesis of activated sulfate.</text>
</comment>
<dbReference type="InterPro" id="IPR009001">
    <property type="entry name" value="Transl_elong_EF1A/Init_IF2_C"/>
</dbReference>
<dbReference type="PROSITE" id="PS00301">
    <property type="entry name" value="G_TR_1"/>
    <property type="match status" value="1"/>
</dbReference>
<evidence type="ECO:0000256" key="2">
    <source>
        <dbReference type="ARBA" id="ARBA00002357"/>
    </source>
</evidence>
<dbReference type="EC" id="2.7.7.4" evidence="13"/>
<dbReference type="InterPro" id="IPR027417">
    <property type="entry name" value="P-loop_NTPase"/>
</dbReference>
<comment type="pathway">
    <text evidence="3 14">Sulfur metabolism; hydrogen sulfide biosynthesis; sulfite from sulfate: step 2/3.</text>
</comment>
<dbReference type="InterPro" id="IPR059117">
    <property type="entry name" value="APS_kinase_dom"/>
</dbReference>
<dbReference type="GO" id="GO:0005525">
    <property type="term" value="F:GTP binding"/>
    <property type="evidence" value="ECO:0007669"/>
    <property type="project" value="UniProtKB-UniRule"/>
</dbReference>
<feature type="active site" description="Phosphoserine intermediate" evidence="14">
    <location>
        <position position="597"/>
    </location>
</feature>
<dbReference type="SUPFAM" id="SSF50447">
    <property type="entry name" value="Translation proteins"/>
    <property type="match status" value="1"/>
</dbReference>
<dbReference type="AlphaFoldDB" id="A0A0K2ZVD2"/>
<dbReference type="NCBIfam" id="NF004035">
    <property type="entry name" value="PRK05506.1"/>
    <property type="match status" value="1"/>
</dbReference>
<protein>
    <recommendedName>
        <fullName evidence="13 14">Multifunctional fusion protein</fullName>
    </recommendedName>
    <domain>
        <recommendedName>
            <fullName evidence="13">Sulfate adenylyltransferase subunit 1</fullName>
            <ecNumber evidence="13">2.7.7.4</ecNumber>
        </recommendedName>
        <alternativeName>
            <fullName evidence="13">ATP-sulfurylase large subunit</fullName>
        </alternativeName>
        <alternativeName>
            <fullName evidence="13">Sulfate adenylate transferase</fullName>
            <shortName evidence="13">SAT</shortName>
        </alternativeName>
    </domain>
    <domain>
        <recommendedName>
            <fullName evidence="14">Adenylyl-sulfate kinase</fullName>
            <ecNumber evidence="14">2.7.1.25</ecNumber>
        </recommendedName>
        <alternativeName>
            <fullName evidence="14">APS kinase</fullName>
        </alternativeName>
        <alternativeName>
            <fullName evidence="14">ATP adenosine-5'-phosphosulfate 3'-phosphotransferase</fullName>
        </alternativeName>
        <alternativeName>
            <fullName evidence="14">Adenosine-5'-phosphosulfate kinase</fullName>
        </alternativeName>
    </domain>
</protein>
<dbReference type="InterPro" id="IPR050100">
    <property type="entry name" value="TRAFAC_GTPase_members"/>
</dbReference>
<dbReference type="InterPro" id="IPR041757">
    <property type="entry name" value="CysN_GTP-bd"/>
</dbReference>
<keyword evidence="10 13" id="KW-0342">GTP-binding</keyword>
<evidence type="ECO:0000256" key="4">
    <source>
        <dbReference type="ARBA" id="ARBA00005438"/>
    </source>
</evidence>
<gene>
    <name evidence="17" type="primary">cysNC</name>
    <name evidence="14" type="synonym">cysC</name>
    <name evidence="13" type="synonym">cysN</name>
    <name evidence="17" type="ORF">XTPLMG730_2024</name>
</gene>
<dbReference type="EMBL" id="CXOJ01000041">
    <property type="protein sequence ID" value="CTP88114.1"/>
    <property type="molecule type" value="Genomic_DNA"/>
</dbReference>
<dbReference type="GO" id="GO:0000103">
    <property type="term" value="P:sulfate assimilation"/>
    <property type="evidence" value="ECO:0007669"/>
    <property type="project" value="UniProtKB-UniRule"/>
</dbReference>
<dbReference type="HAMAP" id="MF_00065">
    <property type="entry name" value="Adenylyl_sulf_kinase"/>
    <property type="match status" value="1"/>
</dbReference>
<dbReference type="CDD" id="cd04095">
    <property type="entry name" value="CysN_NoDQ_III"/>
    <property type="match status" value="1"/>
</dbReference>
<dbReference type="InterPro" id="IPR002891">
    <property type="entry name" value="APS"/>
</dbReference>
<dbReference type="PROSITE" id="PS51722">
    <property type="entry name" value="G_TR_2"/>
    <property type="match status" value="1"/>
</dbReference>
<feature type="domain" description="Tr-type G" evidence="16">
    <location>
        <begin position="78"/>
        <end position="292"/>
    </location>
</feature>
<evidence type="ECO:0000256" key="12">
    <source>
        <dbReference type="ARBA" id="ARBA00049370"/>
    </source>
</evidence>
<name>A0A0K2ZVD2_9XANT</name>
<keyword evidence="14" id="KW-0597">Phosphoprotein</keyword>
<feature type="binding site" evidence="14">
    <location>
        <begin position="523"/>
        <end position="530"/>
    </location>
    <ligand>
        <name>ATP</name>
        <dbReference type="ChEBI" id="CHEBI:30616"/>
    </ligand>
</feature>
<comment type="similarity">
    <text evidence="5">In the N-terminal section; belongs to the TRAFAC class translation factor GTPase superfamily. Classic translation factor GTPase family. CysN/NodQ subfamily.</text>
</comment>
<dbReference type="GO" id="GO:0004781">
    <property type="term" value="F:sulfate adenylyltransferase (ATP) activity"/>
    <property type="evidence" value="ECO:0007669"/>
    <property type="project" value="UniProtKB-UniRule"/>
</dbReference>
<feature type="binding site" evidence="13">
    <location>
        <begin position="221"/>
        <end position="224"/>
    </location>
    <ligand>
        <name>GTP</name>
        <dbReference type="ChEBI" id="CHEBI:37565"/>
    </ligand>
</feature>